<dbReference type="GO" id="GO:0019731">
    <property type="term" value="P:antibacterial humoral response"/>
    <property type="evidence" value="ECO:0007669"/>
    <property type="project" value="TreeGrafter"/>
</dbReference>
<reference evidence="3" key="2">
    <citation type="submission" date="2025-09" db="UniProtKB">
        <authorList>
            <consortium name="Ensembl"/>
        </authorList>
    </citation>
    <scope>IDENTIFICATION</scope>
</reference>
<keyword evidence="4" id="KW-1185">Reference proteome</keyword>
<dbReference type="PANTHER" id="PTHR19441:SF95">
    <property type="entry name" value="PERLWAPIN ISOFORM X1"/>
    <property type="match status" value="1"/>
</dbReference>
<dbReference type="InterPro" id="IPR050514">
    <property type="entry name" value="WAP_four-disulfide_core"/>
</dbReference>
<dbReference type="AlphaFoldDB" id="A0A8C4JHS2"/>
<sequence>GNSSGDFPPPEDVDWSLSHAEPSDLGDGAEGPAAGKPGSCPRDFTRCLRPEPPLCANDSGCPGWQKCCHRECRLRCTPPAEGTPVLCLAGGVGACPVPRDRGTCLDLCSFDEECPWGQKCCSNGCGHVCTPAGARPLRLPAAPWPWRELPVPPRRSPRDP</sequence>
<dbReference type="Gene3D" id="4.10.75.10">
    <property type="entry name" value="Elafin-like"/>
    <property type="match status" value="2"/>
</dbReference>
<evidence type="ECO:0000259" key="2">
    <source>
        <dbReference type="PROSITE" id="PS51390"/>
    </source>
</evidence>
<feature type="domain" description="WAP" evidence="2">
    <location>
        <begin position="33"/>
        <end position="80"/>
    </location>
</feature>
<dbReference type="GO" id="GO:0045087">
    <property type="term" value="P:innate immune response"/>
    <property type="evidence" value="ECO:0007669"/>
    <property type="project" value="TreeGrafter"/>
</dbReference>
<feature type="domain" description="WAP" evidence="2">
    <location>
        <begin position="85"/>
        <end position="133"/>
    </location>
</feature>
<dbReference type="PRINTS" id="PR00003">
    <property type="entry name" value="4DISULPHCORE"/>
</dbReference>
<accession>A0A8C4JHS2</accession>
<dbReference type="PANTHER" id="PTHR19441">
    <property type="entry name" value="WHEY ACDIC PROTEIN WAP"/>
    <property type="match status" value="1"/>
</dbReference>
<name>A0A8C4JHS2_DRONO</name>
<protein>
    <recommendedName>
        <fullName evidence="2">WAP domain-containing protein</fullName>
    </recommendedName>
</protein>
<dbReference type="GO" id="GO:0005615">
    <property type="term" value="C:extracellular space"/>
    <property type="evidence" value="ECO:0007669"/>
    <property type="project" value="TreeGrafter"/>
</dbReference>
<dbReference type="GO" id="GO:0004867">
    <property type="term" value="F:serine-type endopeptidase inhibitor activity"/>
    <property type="evidence" value="ECO:0007669"/>
    <property type="project" value="TreeGrafter"/>
</dbReference>
<dbReference type="SUPFAM" id="SSF57256">
    <property type="entry name" value="Elafin-like"/>
    <property type="match status" value="2"/>
</dbReference>
<reference evidence="3" key="1">
    <citation type="submission" date="2025-08" db="UniProtKB">
        <authorList>
            <consortium name="Ensembl"/>
        </authorList>
    </citation>
    <scope>IDENTIFICATION</scope>
</reference>
<dbReference type="InterPro" id="IPR008197">
    <property type="entry name" value="WAP_dom"/>
</dbReference>
<evidence type="ECO:0000313" key="3">
    <source>
        <dbReference type="Ensembl" id="ENSDNVP00000008648.1"/>
    </source>
</evidence>
<dbReference type="PROSITE" id="PS51390">
    <property type="entry name" value="WAP"/>
    <property type="match status" value="2"/>
</dbReference>
<dbReference type="SMART" id="SM00217">
    <property type="entry name" value="WAP"/>
    <property type="match status" value="2"/>
</dbReference>
<evidence type="ECO:0000256" key="1">
    <source>
        <dbReference type="SAM" id="MobiDB-lite"/>
    </source>
</evidence>
<proteinExistence type="predicted"/>
<evidence type="ECO:0000313" key="4">
    <source>
        <dbReference type="Proteomes" id="UP000694423"/>
    </source>
</evidence>
<dbReference type="Pfam" id="PF00095">
    <property type="entry name" value="WAP"/>
    <property type="match status" value="2"/>
</dbReference>
<dbReference type="InterPro" id="IPR036645">
    <property type="entry name" value="Elafin-like_sf"/>
</dbReference>
<dbReference type="Proteomes" id="UP000694423">
    <property type="component" value="Unplaced"/>
</dbReference>
<organism evidence="3 4">
    <name type="scientific">Dromaius novaehollandiae</name>
    <name type="common">Emu</name>
    <dbReference type="NCBI Taxonomy" id="8790"/>
    <lineage>
        <taxon>Eukaryota</taxon>
        <taxon>Metazoa</taxon>
        <taxon>Chordata</taxon>
        <taxon>Craniata</taxon>
        <taxon>Vertebrata</taxon>
        <taxon>Euteleostomi</taxon>
        <taxon>Archelosauria</taxon>
        <taxon>Archosauria</taxon>
        <taxon>Dinosauria</taxon>
        <taxon>Saurischia</taxon>
        <taxon>Theropoda</taxon>
        <taxon>Coelurosauria</taxon>
        <taxon>Aves</taxon>
        <taxon>Palaeognathae</taxon>
        <taxon>Casuariiformes</taxon>
        <taxon>Dromaiidae</taxon>
        <taxon>Dromaius</taxon>
    </lineage>
</organism>
<feature type="region of interest" description="Disordered" evidence="1">
    <location>
        <begin position="1"/>
        <end position="37"/>
    </location>
</feature>
<dbReference type="Ensembl" id="ENSDNVT00000010418.1">
    <property type="protein sequence ID" value="ENSDNVP00000008648.1"/>
    <property type="gene ID" value="ENSDNVG00000006143.1"/>
</dbReference>